<evidence type="ECO:0000259" key="12">
    <source>
        <dbReference type="Pfam" id="PF24621"/>
    </source>
</evidence>
<dbReference type="GO" id="GO:0046872">
    <property type="term" value="F:metal ion binding"/>
    <property type="evidence" value="ECO:0007669"/>
    <property type="project" value="UniProtKB-KW"/>
</dbReference>
<feature type="binding site" evidence="9">
    <location>
        <position position="265"/>
    </location>
    <ligand>
        <name>Zn(2+)</name>
        <dbReference type="ChEBI" id="CHEBI:29105"/>
    </ligand>
</feature>
<dbReference type="EC" id="4.2.3.4" evidence="9 10"/>
<dbReference type="GO" id="GO:0003856">
    <property type="term" value="F:3-dehydroquinate synthase activity"/>
    <property type="evidence" value="ECO:0007669"/>
    <property type="project" value="UniProtKB-UniRule"/>
</dbReference>
<dbReference type="GO" id="GO:0009073">
    <property type="term" value="P:aromatic amino acid family biosynthetic process"/>
    <property type="evidence" value="ECO:0007669"/>
    <property type="project" value="UniProtKB-KW"/>
</dbReference>
<evidence type="ECO:0000256" key="10">
    <source>
        <dbReference type="NCBIfam" id="TIGR01357"/>
    </source>
</evidence>
<protein>
    <recommendedName>
        <fullName evidence="9 10">3-dehydroquinate synthase</fullName>
        <shortName evidence="9">DHQS</shortName>
        <ecNumber evidence="9 10">4.2.3.4</ecNumber>
    </recommendedName>
</protein>
<evidence type="ECO:0000256" key="5">
    <source>
        <dbReference type="ARBA" id="ARBA00022833"/>
    </source>
</evidence>
<evidence type="ECO:0000256" key="6">
    <source>
        <dbReference type="ARBA" id="ARBA00023027"/>
    </source>
</evidence>
<evidence type="ECO:0000259" key="11">
    <source>
        <dbReference type="Pfam" id="PF01761"/>
    </source>
</evidence>
<dbReference type="InterPro" id="IPR056179">
    <property type="entry name" value="DHQS_C"/>
</dbReference>
<dbReference type="Proteomes" id="UP000823900">
    <property type="component" value="Unassembled WGS sequence"/>
</dbReference>
<dbReference type="AlphaFoldDB" id="A0A9D2HFW1"/>
<dbReference type="SUPFAM" id="SSF56796">
    <property type="entry name" value="Dehydroquinate synthase-like"/>
    <property type="match status" value="1"/>
</dbReference>
<name>A0A9D2HFW1_9FIRM</name>
<evidence type="ECO:0000256" key="8">
    <source>
        <dbReference type="ARBA" id="ARBA00023285"/>
    </source>
</evidence>
<dbReference type="InterPro" id="IPR030963">
    <property type="entry name" value="DHQ_synth_fam"/>
</dbReference>
<keyword evidence="8 9" id="KW-0170">Cobalt</keyword>
<evidence type="ECO:0000313" key="14">
    <source>
        <dbReference type="Proteomes" id="UP000823900"/>
    </source>
</evidence>
<comment type="function">
    <text evidence="9">Catalyzes the conversion of 3-deoxy-D-arabino-heptulosonate 7-phosphate (DAHP) to dehydroquinate (DHQ).</text>
</comment>
<feature type="domain" description="3-dehydroquinate synthase N-terminal" evidence="11">
    <location>
        <begin position="69"/>
        <end position="181"/>
    </location>
</feature>
<dbReference type="GO" id="GO:0000166">
    <property type="term" value="F:nucleotide binding"/>
    <property type="evidence" value="ECO:0007669"/>
    <property type="project" value="UniProtKB-KW"/>
</dbReference>
<evidence type="ECO:0000256" key="7">
    <source>
        <dbReference type="ARBA" id="ARBA00023239"/>
    </source>
</evidence>
<dbReference type="Pfam" id="PF24621">
    <property type="entry name" value="DHQS_C"/>
    <property type="match status" value="1"/>
</dbReference>
<accession>A0A9D2HFW1</accession>
<dbReference type="PANTHER" id="PTHR43622">
    <property type="entry name" value="3-DEHYDROQUINATE SYNTHASE"/>
    <property type="match status" value="1"/>
</dbReference>
<feature type="binding site" evidence="9">
    <location>
        <position position="186"/>
    </location>
    <ligand>
        <name>Zn(2+)</name>
        <dbReference type="ChEBI" id="CHEBI:29105"/>
    </ligand>
</feature>
<keyword evidence="9" id="KW-0028">Amino-acid biosynthesis</keyword>
<reference evidence="13" key="2">
    <citation type="submission" date="2021-04" db="EMBL/GenBank/DDBJ databases">
        <authorList>
            <person name="Gilroy R."/>
        </authorList>
    </citation>
    <scope>NUCLEOTIDE SEQUENCE</scope>
    <source>
        <strain evidence="13">CHK178-16964</strain>
    </source>
</reference>
<evidence type="ECO:0000256" key="9">
    <source>
        <dbReference type="HAMAP-Rule" id="MF_00110"/>
    </source>
</evidence>
<dbReference type="GO" id="GO:0005737">
    <property type="term" value="C:cytoplasm"/>
    <property type="evidence" value="ECO:0007669"/>
    <property type="project" value="UniProtKB-SubCell"/>
</dbReference>
<feature type="domain" description="3-dehydroquinate synthase C-terminal" evidence="12">
    <location>
        <begin position="183"/>
        <end position="325"/>
    </location>
</feature>
<feature type="binding site" evidence="9">
    <location>
        <begin position="107"/>
        <end position="111"/>
    </location>
    <ligand>
        <name>NAD(+)</name>
        <dbReference type="ChEBI" id="CHEBI:57540"/>
    </ligand>
</feature>
<dbReference type="Pfam" id="PF01761">
    <property type="entry name" value="DHQ_synthase"/>
    <property type="match status" value="1"/>
</dbReference>
<comment type="caution">
    <text evidence="9">Lacks conserved residue(s) required for the propagation of feature annotation.</text>
</comment>
<gene>
    <name evidence="9 13" type="primary">aroB</name>
    <name evidence="13" type="ORF">IAA07_03395</name>
</gene>
<evidence type="ECO:0000313" key="13">
    <source>
        <dbReference type="EMBL" id="HJA70611.1"/>
    </source>
</evidence>
<sequence length="361" mass="39836">MSERLTVHLNEKPVYDIVLEHSFDRLGEEASPFIEGRRVCIVTDSTVAELYLKEVEAAVAPFCREVISFIFPAGESHKNLDTVKKLYEKLILAKFDRHDVLIALGGGVTGDLCGFGAATYLRGIDFIQIPTTLLSQVDSSIGGKTGVDFDAYKNMVGAFHMPKLVYSSTKVLDTLPAEQFSAGMGEIIKHGLILDKDYYRFLEDEADKILKRDPDVCEKMILGSDKIKRRVVEEDPTEKGIRSYLNFGHTLGHAIEKLGNFQLLHGCCVGLGCLAAAYISAERGLISMEEAGHLKALLTKFGIPVTVSGMDENDVIAATKNDKKMEGGVIRFILLEKTGSAYVDKTVTDEEMKKGLSYILR</sequence>
<keyword evidence="6 9" id="KW-0520">NAD</keyword>
<feature type="binding site" evidence="9">
    <location>
        <position position="144"/>
    </location>
    <ligand>
        <name>NAD(+)</name>
        <dbReference type="ChEBI" id="CHEBI:57540"/>
    </ligand>
</feature>
<keyword evidence="3 9" id="KW-0479">Metal-binding</keyword>
<feature type="binding site" evidence="9">
    <location>
        <position position="249"/>
    </location>
    <ligand>
        <name>Zn(2+)</name>
        <dbReference type="ChEBI" id="CHEBI:29105"/>
    </ligand>
</feature>
<comment type="caution">
    <text evidence="13">The sequence shown here is derived from an EMBL/GenBank/DDBJ whole genome shotgun (WGS) entry which is preliminary data.</text>
</comment>
<keyword evidence="9" id="KW-0963">Cytoplasm</keyword>
<dbReference type="GO" id="GO:0008652">
    <property type="term" value="P:amino acid biosynthetic process"/>
    <property type="evidence" value="ECO:0007669"/>
    <property type="project" value="UniProtKB-KW"/>
</dbReference>
<comment type="cofactor">
    <cofactor evidence="1 9">
        <name>NAD(+)</name>
        <dbReference type="ChEBI" id="CHEBI:57540"/>
    </cofactor>
</comment>
<comment type="cofactor">
    <cofactor evidence="9">
        <name>Co(2+)</name>
        <dbReference type="ChEBI" id="CHEBI:48828"/>
    </cofactor>
    <cofactor evidence="9">
        <name>Zn(2+)</name>
        <dbReference type="ChEBI" id="CHEBI:29105"/>
    </cofactor>
    <text evidence="9">Binds 1 divalent metal cation per subunit. Can use either Co(2+) or Zn(2+).</text>
</comment>
<dbReference type="InterPro" id="IPR016037">
    <property type="entry name" value="DHQ_synth_AroB"/>
</dbReference>
<evidence type="ECO:0000256" key="1">
    <source>
        <dbReference type="ARBA" id="ARBA00001911"/>
    </source>
</evidence>
<keyword evidence="5 9" id="KW-0862">Zinc</keyword>
<keyword evidence="9" id="KW-0057">Aromatic amino acid biosynthesis</keyword>
<dbReference type="FunFam" id="3.40.50.1970:FF:000007">
    <property type="entry name" value="Pentafunctional AROM polypeptide"/>
    <property type="match status" value="1"/>
</dbReference>
<dbReference type="InterPro" id="IPR050071">
    <property type="entry name" value="Dehydroquinate_synthase"/>
</dbReference>
<comment type="catalytic activity">
    <reaction evidence="9">
        <text>7-phospho-2-dehydro-3-deoxy-D-arabino-heptonate = 3-dehydroquinate + phosphate</text>
        <dbReference type="Rhea" id="RHEA:21968"/>
        <dbReference type="ChEBI" id="CHEBI:32364"/>
        <dbReference type="ChEBI" id="CHEBI:43474"/>
        <dbReference type="ChEBI" id="CHEBI:58394"/>
        <dbReference type="EC" id="4.2.3.4"/>
    </reaction>
</comment>
<dbReference type="EMBL" id="DWZA01000029">
    <property type="protein sequence ID" value="HJA70611.1"/>
    <property type="molecule type" value="Genomic_DNA"/>
</dbReference>
<comment type="similarity">
    <text evidence="9">Belongs to the sugar phosphate cyclases superfamily. Dehydroquinate synthase family.</text>
</comment>
<keyword evidence="7 9" id="KW-0456">Lyase</keyword>
<organism evidence="13 14">
    <name type="scientific">Candidatus Lachnoclostridium stercoravium</name>
    <dbReference type="NCBI Taxonomy" id="2838633"/>
    <lineage>
        <taxon>Bacteria</taxon>
        <taxon>Bacillati</taxon>
        <taxon>Bacillota</taxon>
        <taxon>Clostridia</taxon>
        <taxon>Lachnospirales</taxon>
        <taxon>Lachnospiraceae</taxon>
    </lineage>
</organism>
<dbReference type="CDD" id="cd08195">
    <property type="entry name" value="DHQS"/>
    <property type="match status" value="1"/>
</dbReference>
<reference evidence="13" key="1">
    <citation type="journal article" date="2021" name="PeerJ">
        <title>Extensive microbial diversity within the chicken gut microbiome revealed by metagenomics and culture.</title>
        <authorList>
            <person name="Gilroy R."/>
            <person name="Ravi A."/>
            <person name="Getino M."/>
            <person name="Pursley I."/>
            <person name="Horton D.L."/>
            <person name="Alikhan N.F."/>
            <person name="Baker D."/>
            <person name="Gharbi K."/>
            <person name="Hall N."/>
            <person name="Watson M."/>
            <person name="Adriaenssens E.M."/>
            <person name="Foster-Nyarko E."/>
            <person name="Jarju S."/>
            <person name="Secka A."/>
            <person name="Antonio M."/>
            <person name="Oren A."/>
            <person name="Chaudhuri R.R."/>
            <person name="La Ragione R."/>
            <person name="Hildebrand F."/>
            <person name="Pallen M.J."/>
        </authorList>
    </citation>
    <scope>NUCLEOTIDE SEQUENCE</scope>
    <source>
        <strain evidence="13">CHK178-16964</strain>
    </source>
</reference>
<keyword evidence="4 9" id="KW-0547">Nucleotide-binding</keyword>
<proteinExistence type="inferred from homology"/>
<evidence type="ECO:0000256" key="4">
    <source>
        <dbReference type="ARBA" id="ARBA00022741"/>
    </source>
</evidence>
<comment type="subcellular location">
    <subcellularLocation>
        <location evidence="9">Cytoplasm</location>
    </subcellularLocation>
</comment>
<dbReference type="HAMAP" id="MF_00110">
    <property type="entry name" value="DHQ_synthase"/>
    <property type="match status" value="1"/>
</dbReference>
<dbReference type="PIRSF" id="PIRSF001455">
    <property type="entry name" value="DHQ_synth"/>
    <property type="match status" value="1"/>
</dbReference>
<comment type="cofactor">
    <cofactor evidence="2">
        <name>Zn(2+)</name>
        <dbReference type="ChEBI" id="CHEBI:29105"/>
    </cofactor>
</comment>
<dbReference type="Gene3D" id="3.40.50.1970">
    <property type="match status" value="1"/>
</dbReference>
<comment type="pathway">
    <text evidence="9">Metabolic intermediate biosynthesis; chorismate biosynthesis; chorismate from D-erythrose 4-phosphate and phosphoenolpyruvate: step 2/7.</text>
</comment>
<dbReference type="NCBIfam" id="TIGR01357">
    <property type="entry name" value="aroB"/>
    <property type="match status" value="1"/>
</dbReference>
<evidence type="ECO:0000256" key="3">
    <source>
        <dbReference type="ARBA" id="ARBA00022723"/>
    </source>
</evidence>
<feature type="binding site" evidence="9">
    <location>
        <begin position="131"/>
        <end position="132"/>
    </location>
    <ligand>
        <name>NAD(+)</name>
        <dbReference type="ChEBI" id="CHEBI:57540"/>
    </ligand>
</feature>
<dbReference type="Gene3D" id="1.20.1090.10">
    <property type="entry name" value="Dehydroquinate synthase-like - alpha domain"/>
    <property type="match status" value="1"/>
</dbReference>
<dbReference type="GO" id="GO:0009423">
    <property type="term" value="P:chorismate biosynthetic process"/>
    <property type="evidence" value="ECO:0007669"/>
    <property type="project" value="UniProtKB-UniRule"/>
</dbReference>
<feature type="binding site" evidence="9">
    <location>
        <position position="153"/>
    </location>
    <ligand>
        <name>NAD(+)</name>
        <dbReference type="ChEBI" id="CHEBI:57540"/>
    </ligand>
</feature>
<evidence type="ECO:0000256" key="2">
    <source>
        <dbReference type="ARBA" id="ARBA00001947"/>
    </source>
</evidence>
<dbReference type="PANTHER" id="PTHR43622:SF1">
    <property type="entry name" value="3-DEHYDROQUINATE SYNTHASE"/>
    <property type="match status" value="1"/>
</dbReference>
<dbReference type="InterPro" id="IPR030960">
    <property type="entry name" value="DHQS/DOIS_N"/>
</dbReference>